<keyword evidence="2" id="KW-1185">Reference proteome</keyword>
<evidence type="ECO:0000313" key="2">
    <source>
        <dbReference type="Proteomes" id="UP001235939"/>
    </source>
</evidence>
<dbReference type="Proteomes" id="UP001235939">
    <property type="component" value="Chromosome 14"/>
</dbReference>
<accession>A0ABY6LB31</accession>
<organism evidence="1 2">
    <name type="scientific">Cordylochernes scorpioides</name>
    <dbReference type="NCBI Taxonomy" id="51811"/>
    <lineage>
        <taxon>Eukaryota</taxon>
        <taxon>Metazoa</taxon>
        <taxon>Ecdysozoa</taxon>
        <taxon>Arthropoda</taxon>
        <taxon>Chelicerata</taxon>
        <taxon>Arachnida</taxon>
        <taxon>Pseudoscorpiones</taxon>
        <taxon>Cheliferoidea</taxon>
        <taxon>Chernetidae</taxon>
        <taxon>Cordylochernes</taxon>
    </lineage>
</organism>
<evidence type="ECO:0000313" key="1">
    <source>
        <dbReference type="EMBL" id="UYV76665.1"/>
    </source>
</evidence>
<proteinExistence type="predicted"/>
<name>A0ABY6LB31_9ARAC</name>
<evidence type="ECO:0008006" key="3">
    <source>
        <dbReference type="Google" id="ProtNLM"/>
    </source>
</evidence>
<protein>
    <recommendedName>
        <fullName evidence="3">Transposase</fullName>
    </recommendedName>
</protein>
<sequence>MKYLTPPAILIRHRSIGLFPLPVDGTWHFQKYEEVENRLDEWIASKPKLLFFEINYPNYGRMLENRFMGSQNTVWIQPSKSKVRGLKKVNTRIRQRSVMKFLFKSGDISDTVIHSNLPSVYRKEHLDRRATPTPVVTDQNLPLTEELIKNKRTMTTYQIMENFPCLKEVFLNLFLSWISKICSKWVPKPLALKITQIRKEIFLDFLETFSGEPSQMFEGVITWDETFIYEYDPSSER</sequence>
<dbReference type="EMBL" id="CP092876">
    <property type="protein sequence ID" value="UYV76665.1"/>
    <property type="molecule type" value="Genomic_DNA"/>
</dbReference>
<reference evidence="1 2" key="1">
    <citation type="submission" date="2022-01" db="EMBL/GenBank/DDBJ databases">
        <title>A chromosomal length assembly of Cordylochernes scorpioides.</title>
        <authorList>
            <person name="Zeh D."/>
            <person name="Zeh J."/>
        </authorList>
    </citation>
    <scope>NUCLEOTIDE SEQUENCE [LARGE SCALE GENOMIC DNA]</scope>
    <source>
        <strain evidence="1">IN4F17</strain>
        <tissue evidence="1">Whole Body</tissue>
    </source>
</reference>
<gene>
    <name evidence="1" type="ORF">LAZ67_14001638</name>
</gene>